<keyword evidence="4" id="KW-1185">Reference proteome</keyword>
<name>A0A6C7E7H2_ILUCY</name>
<dbReference type="GO" id="GO:0016491">
    <property type="term" value="F:oxidoreductase activity"/>
    <property type="evidence" value="ECO:0007669"/>
    <property type="project" value="UniProtKB-KW"/>
</dbReference>
<evidence type="ECO:0000256" key="1">
    <source>
        <dbReference type="ARBA" id="ARBA00006484"/>
    </source>
</evidence>
<dbReference type="AlphaFoldDB" id="A0A6C7E7H2"/>
<proteinExistence type="inferred from homology"/>
<dbReference type="Proteomes" id="UP000011863">
    <property type="component" value="Chromosome"/>
</dbReference>
<sequence>MIDFTGRRVLVAGGSSGIGLGIARRFLAAGADVHITGTRADASAYPDGDLDGLTFHQLDVAAPDSASSLAGEFTTLDVLVPSVGTVAYGGAEFDLETFRSVVDVNLNGVMALCAAFRPHLTESDEASIVVIGSTSSFIATPGQPAYSASKGALVTLTKSLAVAWAKHGVRVNGVAPGFVNTKLTSRSHDDPDVYDATISRIPLRRWGTPEEMGDATLFLASTMATYITGQMLLVDGGITLM</sequence>
<dbReference type="PANTHER" id="PTHR43477">
    <property type="entry name" value="DIHYDROANTICAPSIN 7-DEHYDROGENASE"/>
    <property type="match status" value="1"/>
</dbReference>
<organism evidence="3 4">
    <name type="scientific">Ilumatobacter coccineus (strain NBRC 103263 / KCTC 29153 / YM16-304)</name>
    <dbReference type="NCBI Taxonomy" id="1313172"/>
    <lineage>
        <taxon>Bacteria</taxon>
        <taxon>Bacillati</taxon>
        <taxon>Actinomycetota</taxon>
        <taxon>Acidimicrobiia</taxon>
        <taxon>Acidimicrobiales</taxon>
        <taxon>Ilumatobacteraceae</taxon>
        <taxon>Ilumatobacter</taxon>
    </lineage>
</organism>
<dbReference type="InterPro" id="IPR002347">
    <property type="entry name" value="SDR_fam"/>
</dbReference>
<dbReference type="InterPro" id="IPR036291">
    <property type="entry name" value="NAD(P)-bd_dom_sf"/>
</dbReference>
<dbReference type="EMBL" id="AP012057">
    <property type="protein sequence ID" value="BAN02012.1"/>
    <property type="molecule type" value="Genomic_DNA"/>
</dbReference>
<gene>
    <name evidence="3" type="ORF">YM304_16980</name>
</gene>
<dbReference type="PANTHER" id="PTHR43477:SF1">
    <property type="entry name" value="DIHYDROANTICAPSIN 7-DEHYDROGENASE"/>
    <property type="match status" value="1"/>
</dbReference>
<dbReference type="InterPro" id="IPR020904">
    <property type="entry name" value="Sc_DH/Rdtase_CS"/>
</dbReference>
<dbReference type="FunFam" id="3.40.50.720:FF:000084">
    <property type="entry name" value="Short-chain dehydrogenase reductase"/>
    <property type="match status" value="1"/>
</dbReference>
<reference evidence="3 4" key="1">
    <citation type="journal article" date="2013" name="Int. J. Syst. Evol. Microbiol.">
        <title>Ilumatobacter nonamiense sp. nov. and Ilumatobacter coccineum sp. nov., isolated from seashore sand.</title>
        <authorList>
            <person name="Matsumoto A."/>
            <person name="Kasai H."/>
            <person name="Matsuo Y."/>
            <person name="Shizuri Y."/>
            <person name="Ichikawa N."/>
            <person name="Fujita N."/>
            <person name="Omura S."/>
            <person name="Takahashi Y."/>
        </authorList>
    </citation>
    <scope>NUCLEOTIDE SEQUENCE [LARGE SCALE GENOMIC DNA]</scope>
    <source>
        <strain evidence="4">NBRC 103263 / KCTC 29153 / YM16-304</strain>
    </source>
</reference>
<accession>A0A6C7E7H2</accession>
<dbReference type="SUPFAM" id="SSF51735">
    <property type="entry name" value="NAD(P)-binding Rossmann-fold domains"/>
    <property type="match status" value="1"/>
</dbReference>
<dbReference type="PROSITE" id="PS00061">
    <property type="entry name" value="ADH_SHORT"/>
    <property type="match status" value="1"/>
</dbReference>
<evidence type="ECO:0000313" key="3">
    <source>
        <dbReference type="EMBL" id="BAN02012.1"/>
    </source>
</evidence>
<evidence type="ECO:0000256" key="2">
    <source>
        <dbReference type="ARBA" id="ARBA00023002"/>
    </source>
</evidence>
<dbReference type="PRINTS" id="PR00081">
    <property type="entry name" value="GDHRDH"/>
</dbReference>
<evidence type="ECO:0000313" key="4">
    <source>
        <dbReference type="Proteomes" id="UP000011863"/>
    </source>
</evidence>
<dbReference type="InterPro" id="IPR051122">
    <property type="entry name" value="SDR_DHRS6-like"/>
</dbReference>
<dbReference type="KEGG" id="aym:YM304_16980"/>
<keyword evidence="2" id="KW-0560">Oxidoreductase</keyword>
<dbReference type="Gene3D" id="3.40.50.720">
    <property type="entry name" value="NAD(P)-binding Rossmann-like Domain"/>
    <property type="match status" value="1"/>
</dbReference>
<protein>
    <submittedName>
        <fullName evidence="3">Putative oxidoreductase</fullName>
    </submittedName>
</protein>
<comment type="similarity">
    <text evidence="1">Belongs to the short-chain dehydrogenases/reductases (SDR) family.</text>
</comment>
<dbReference type="Pfam" id="PF13561">
    <property type="entry name" value="adh_short_C2"/>
    <property type="match status" value="1"/>
</dbReference>
<dbReference type="RefSeq" id="WP_015441259.1">
    <property type="nucleotide sequence ID" value="NC_020520.1"/>
</dbReference>